<accession>A0A8J7RHX6</accession>
<reference evidence="1" key="1">
    <citation type="submission" date="2021-03" db="EMBL/GenBank/DDBJ databases">
        <title>Genomic Encyclopedia of Type Strains, Phase IV (KMG-V): Genome sequencing to study the core and pangenomes of soil and plant-associated prokaryotes.</title>
        <authorList>
            <person name="Whitman W."/>
        </authorList>
    </citation>
    <scope>NUCLEOTIDE SEQUENCE</scope>
    <source>
        <strain evidence="1">C4</strain>
    </source>
</reference>
<evidence type="ECO:0008006" key="3">
    <source>
        <dbReference type="Google" id="ProtNLM"/>
    </source>
</evidence>
<sequence>MGNRGSEWNKWDFHVHTPYSVLRNGYGDPNNEETWKKYSKLLKEECDKQNIVGLGITDYYSIEGYEKLYNNRSKYGLEDIFIFPNIEFRTNDVIYTDSNSRQNVKKVNFHILFSPEVPIDEIKENFLENLIFYNVSTVFGDTYSKKLKKNNIIKFGKKLRENGVTRNKSDLVIGYNNLLINMDDILEELNNNSEFTGKYLCVMADENLSNIDWDSQAASLRVKLTKQPTNEIDAIGSPPFK</sequence>
<dbReference type="Proteomes" id="UP000740329">
    <property type="component" value="Unassembled WGS sequence"/>
</dbReference>
<dbReference type="AlphaFoldDB" id="A0A8J7RHX6"/>
<proteinExistence type="predicted"/>
<protein>
    <recommendedName>
        <fullName evidence="3">PHP domain protein</fullName>
    </recommendedName>
</protein>
<comment type="caution">
    <text evidence="1">The sequence shown here is derived from an EMBL/GenBank/DDBJ whole genome shotgun (WGS) entry which is preliminary data.</text>
</comment>
<evidence type="ECO:0000313" key="1">
    <source>
        <dbReference type="EMBL" id="MBP2202177.1"/>
    </source>
</evidence>
<dbReference type="SUPFAM" id="SSF89550">
    <property type="entry name" value="PHP domain-like"/>
    <property type="match status" value="1"/>
</dbReference>
<dbReference type="InterPro" id="IPR016195">
    <property type="entry name" value="Pol/histidinol_Pase-like"/>
</dbReference>
<dbReference type="RefSeq" id="WP_209591695.1">
    <property type="nucleotide sequence ID" value="NZ_JAGGMV010000008.1"/>
</dbReference>
<dbReference type="Gene3D" id="3.20.20.140">
    <property type="entry name" value="Metal-dependent hydrolases"/>
    <property type="match status" value="1"/>
</dbReference>
<dbReference type="EMBL" id="JAGGMV010000008">
    <property type="protein sequence ID" value="MBP2202177.1"/>
    <property type="molecule type" value="Genomic_DNA"/>
</dbReference>
<organism evidence="1 2">
    <name type="scientific">Methanococcus voltae</name>
    <dbReference type="NCBI Taxonomy" id="2188"/>
    <lineage>
        <taxon>Archaea</taxon>
        <taxon>Methanobacteriati</taxon>
        <taxon>Methanobacteriota</taxon>
        <taxon>Methanomada group</taxon>
        <taxon>Methanococci</taxon>
        <taxon>Methanococcales</taxon>
        <taxon>Methanococcaceae</taxon>
        <taxon>Methanococcus</taxon>
    </lineage>
</organism>
<evidence type="ECO:0000313" key="2">
    <source>
        <dbReference type="Proteomes" id="UP000740329"/>
    </source>
</evidence>
<name>A0A8J7RHX6_METVO</name>
<gene>
    <name evidence="1" type="ORF">J3E07_001618</name>
</gene>